<evidence type="ECO:0000313" key="3">
    <source>
        <dbReference type="EMBL" id="CAE6439918.1"/>
    </source>
</evidence>
<feature type="transmembrane region" description="Helical" evidence="2">
    <location>
        <begin position="179"/>
        <end position="197"/>
    </location>
</feature>
<accession>A0A8H2Y101</accession>
<evidence type="ECO:0000256" key="1">
    <source>
        <dbReference type="SAM" id="MobiDB-lite"/>
    </source>
</evidence>
<keyword evidence="2" id="KW-1133">Transmembrane helix</keyword>
<keyword evidence="2" id="KW-0472">Membrane</keyword>
<proteinExistence type="predicted"/>
<comment type="caution">
    <text evidence="3">The sequence shown here is derived from an EMBL/GenBank/DDBJ whole genome shotgun (WGS) entry which is preliminary data.</text>
</comment>
<feature type="transmembrane region" description="Helical" evidence="2">
    <location>
        <begin position="257"/>
        <end position="276"/>
    </location>
</feature>
<feature type="transmembrane region" description="Helical" evidence="2">
    <location>
        <begin position="118"/>
        <end position="140"/>
    </location>
</feature>
<feature type="transmembrane region" description="Helical" evidence="2">
    <location>
        <begin position="296"/>
        <end position="318"/>
    </location>
</feature>
<feature type="region of interest" description="Disordered" evidence="1">
    <location>
        <begin position="213"/>
        <end position="240"/>
    </location>
</feature>
<feature type="transmembrane region" description="Helical" evidence="2">
    <location>
        <begin position="44"/>
        <end position="63"/>
    </location>
</feature>
<evidence type="ECO:0000313" key="4">
    <source>
        <dbReference type="Proteomes" id="UP000663850"/>
    </source>
</evidence>
<name>A0A8H2Y101_9AGAM</name>
<feature type="transmembrane region" description="Helical" evidence="2">
    <location>
        <begin position="75"/>
        <end position="97"/>
    </location>
</feature>
<feature type="transmembrane region" description="Helical" evidence="2">
    <location>
        <begin position="17"/>
        <end position="37"/>
    </location>
</feature>
<feature type="compositionally biased region" description="Basic and acidic residues" evidence="1">
    <location>
        <begin position="224"/>
        <end position="235"/>
    </location>
</feature>
<sequence length="376" mass="41367">MSTIECPISLNPDISGVGVRVALYIQTTLSCILSAFLPQAIPEIFAVTLFNGSSLLVAALIQIKSGNISILDNLVLVLLSSVPLCITIVQSIVVWQYQVKLERDPEVIIKRRYCLTRFACLVLGVAYFVLWCVWVATAAATPARFREDPADTGCSPTETLVVVIWGQRSSNKNKLRKNIIIVLLCVLAVLVAIANLIDFRHIYRISRPFLPKKHDSSANGGDKQNGDDDKGDRGQHVQPKPVGFTGIAKIVFNDSKLWNLLPLFMISYQVVFISTIEETIAANKVTSEGNAWSYGQVTALAAAILQTITSFCQLIIEWSERRAARKKRGDTESRQLQEKEKDLDLGADQGLHGITTGSEPALATLSYRSAKTPIRP</sequence>
<keyword evidence="2" id="KW-0812">Transmembrane</keyword>
<protein>
    <submittedName>
        <fullName evidence="3">Uncharacterized protein</fullName>
    </submittedName>
</protein>
<organism evidence="3 4">
    <name type="scientific">Rhizoctonia solani</name>
    <dbReference type="NCBI Taxonomy" id="456999"/>
    <lineage>
        <taxon>Eukaryota</taxon>
        <taxon>Fungi</taxon>
        <taxon>Dikarya</taxon>
        <taxon>Basidiomycota</taxon>
        <taxon>Agaricomycotina</taxon>
        <taxon>Agaricomycetes</taxon>
        <taxon>Cantharellales</taxon>
        <taxon>Ceratobasidiaceae</taxon>
        <taxon>Rhizoctonia</taxon>
    </lineage>
</organism>
<evidence type="ECO:0000256" key="2">
    <source>
        <dbReference type="SAM" id="Phobius"/>
    </source>
</evidence>
<reference evidence="3" key="1">
    <citation type="submission" date="2021-01" db="EMBL/GenBank/DDBJ databases">
        <authorList>
            <person name="Kaushik A."/>
        </authorList>
    </citation>
    <scope>NUCLEOTIDE SEQUENCE</scope>
    <source>
        <strain evidence="3">Type strain: AG8-Rh-89/</strain>
    </source>
</reference>
<gene>
    <name evidence="3" type="ORF">RDB_LOCUS28196</name>
</gene>
<dbReference type="AlphaFoldDB" id="A0A8H2Y101"/>
<dbReference type="Proteomes" id="UP000663850">
    <property type="component" value="Unassembled WGS sequence"/>
</dbReference>
<dbReference type="EMBL" id="CAJMWZ010001679">
    <property type="protein sequence ID" value="CAE6439918.1"/>
    <property type="molecule type" value="Genomic_DNA"/>
</dbReference>